<dbReference type="AlphaFoldDB" id="A3V9H1"/>
<dbReference type="HOGENOM" id="CLU_017034_1_0_5"/>
<dbReference type="GO" id="GO:0008476">
    <property type="term" value="F:protein-tyrosine sulfotransferase activity"/>
    <property type="evidence" value="ECO:0007669"/>
    <property type="project" value="InterPro"/>
</dbReference>
<evidence type="ECO:0000256" key="1">
    <source>
        <dbReference type="ARBA" id="ARBA00022679"/>
    </source>
</evidence>
<dbReference type="Pfam" id="PF13469">
    <property type="entry name" value="Sulfotransfer_3"/>
    <property type="match status" value="1"/>
</dbReference>
<dbReference type="EMBL" id="AAMT01000001">
    <property type="protein sequence ID" value="EAQ14562.1"/>
    <property type="molecule type" value="Genomic_DNA"/>
</dbReference>
<keyword evidence="3" id="KW-1185">Reference proteome</keyword>
<keyword evidence="1" id="KW-0808">Transferase</keyword>
<dbReference type="Gene3D" id="3.40.50.300">
    <property type="entry name" value="P-loop containing nucleotide triphosphate hydrolases"/>
    <property type="match status" value="1"/>
</dbReference>
<dbReference type="InterPro" id="IPR027417">
    <property type="entry name" value="P-loop_NTPase"/>
</dbReference>
<reference evidence="2 3" key="1">
    <citation type="journal article" date="2010" name="J. Bacteriol.">
        <title>Genome sequences of Pelagibaca bermudensis HTCC2601T and Maritimibacter alkaliphilus HTCC2654T, the type strains of two marine Roseobacter genera.</title>
        <authorList>
            <person name="Thrash J.C."/>
            <person name="Cho J.C."/>
            <person name="Ferriera S."/>
            <person name="Johnson J."/>
            <person name="Vergin K.L."/>
            <person name="Giovannoni S.J."/>
        </authorList>
    </citation>
    <scope>NUCLEOTIDE SEQUENCE [LARGE SCALE GENOMIC DNA]</scope>
    <source>
        <strain evidence="2 3">HTCC2654</strain>
    </source>
</reference>
<dbReference type="PANTHER" id="PTHR12788">
    <property type="entry name" value="PROTEIN-TYROSINE SULFOTRANSFERASE 2"/>
    <property type="match status" value="1"/>
</dbReference>
<sequence length="379" mass="41722">MSGRLRREGKTMTDTLHQHLVTAEAALNAGRFDEMHAALDKVFAADPGSLAGLWIYTYGTPYTPGDKMLARIEGFARQKALSAPLRAQLLFMLGKAYDDLGKPQRAFDAVVAANRLKGVRYDNGAMAALARDTLAAVRAAPDLRLDARPPRMVFVLGMPRSGTSLISQMLAAHREITNLGERIALGPALMRDGTGRNPHIAFLDGLDADRLEAARTAYLQGVPNTGIFVDKMPENYYFAWAIPMLFPDAQIIHMRRDKQATCWSCFKNDFRDGHRYSYDWGDLSAQYDRHLDFCALGAARAGSAWHDIHLDTLTAAPRATLTPVLTALGLDWTDACAAPEKSGGDMPTLSKWQVRQGIDPAMARGWQAYKPLIEARFGA</sequence>
<evidence type="ECO:0000313" key="2">
    <source>
        <dbReference type="EMBL" id="EAQ14562.1"/>
    </source>
</evidence>
<dbReference type="eggNOG" id="COG0457">
    <property type="taxonomic scope" value="Bacteria"/>
</dbReference>
<protein>
    <submittedName>
        <fullName evidence="2">Probable tpr domain protein</fullName>
    </submittedName>
</protein>
<evidence type="ECO:0000313" key="3">
    <source>
        <dbReference type="Proteomes" id="UP000002931"/>
    </source>
</evidence>
<dbReference type="InterPro" id="IPR026634">
    <property type="entry name" value="TPST-like"/>
</dbReference>
<dbReference type="Proteomes" id="UP000002931">
    <property type="component" value="Unassembled WGS sequence"/>
</dbReference>
<gene>
    <name evidence="2" type="ORF">RB2654_18303</name>
</gene>
<organism evidence="2 3">
    <name type="scientific">Maritimibacter alkaliphilus HTCC2654</name>
    <dbReference type="NCBI Taxonomy" id="314271"/>
    <lineage>
        <taxon>Bacteria</taxon>
        <taxon>Pseudomonadati</taxon>
        <taxon>Pseudomonadota</taxon>
        <taxon>Alphaproteobacteria</taxon>
        <taxon>Rhodobacterales</taxon>
        <taxon>Roseobacteraceae</taxon>
        <taxon>Maritimibacter</taxon>
    </lineage>
</organism>
<dbReference type="STRING" id="314271.RB2654_18303"/>
<accession>A3V9H1</accession>
<proteinExistence type="predicted"/>
<name>A3V9H1_9RHOB</name>
<comment type="caution">
    <text evidence="2">The sequence shown here is derived from an EMBL/GenBank/DDBJ whole genome shotgun (WGS) entry which is preliminary data.</text>
</comment>
<dbReference type="PANTHER" id="PTHR12788:SF10">
    <property type="entry name" value="PROTEIN-TYROSINE SULFOTRANSFERASE"/>
    <property type="match status" value="1"/>
</dbReference>
<dbReference type="SUPFAM" id="SSF52540">
    <property type="entry name" value="P-loop containing nucleoside triphosphate hydrolases"/>
    <property type="match status" value="1"/>
</dbReference>